<name>A0ABU9KVB8_9EURY</name>
<evidence type="ECO:0000313" key="3">
    <source>
        <dbReference type="Proteomes" id="UP001396646"/>
    </source>
</evidence>
<accession>A0ABU9KVB8</accession>
<reference evidence="2 3" key="1">
    <citation type="submission" date="2024-04" db="EMBL/GenBank/DDBJ databases">
        <title>Methanococcoides sp. LMO-2.</title>
        <authorList>
            <person name="Liang L."/>
        </authorList>
    </citation>
    <scope>NUCLEOTIDE SEQUENCE [LARGE SCALE GENOMIC DNA]</scope>
    <source>
        <strain evidence="2 3">LMO-2</strain>
    </source>
</reference>
<keyword evidence="1" id="KW-0472">Membrane</keyword>
<feature type="transmembrane region" description="Helical" evidence="1">
    <location>
        <begin position="180"/>
        <end position="201"/>
    </location>
</feature>
<evidence type="ECO:0000313" key="2">
    <source>
        <dbReference type="EMBL" id="MEL4305713.1"/>
    </source>
</evidence>
<protein>
    <recommendedName>
        <fullName evidence="4">CAAX protease self-immunity</fullName>
    </recommendedName>
</protein>
<evidence type="ECO:0000256" key="1">
    <source>
        <dbReference type="SAM" id="Phobius"/>
    </source>
</evidence>
<feature type="transmembrane region" description="Helical" evidence="1">
    <location>
        <begin position="12"/>
        <end position="28"/>
    </location>
</feature>
<feature type="transmembrane region" description="Helical" evidence="1">
    <location>
        <begin position="119"/>
        <end position="139"/>
    </location>
</feature>
<keyword evidence="1" id="KW-0812">Transmembrane</keyword>
<sequence length="229" mass="25871">MDKLTSSNRTFIGLIVMMLLGKATWEYFDVNHPIVQQWTATWSAIIVVALLGAVCIKLAPKAGFPEIWDQKIPNKQRIVIPILLGIGFSIIEILVGLVLQLPNIHVQFPFSIPVYVSGGIFLEILYHLIPVVALTWLISTILLKGEKQNQVFIAVAVLASLWEPVMQITGMQQMGMLTSAFFAVSLFIFIFAGNLVPIILFRKYGFLAPVIWRLADYSIWHVIWPLLYY</sequence>
<dbReference type="Proteomes" id="UP001396646">
    <property type="component" value="Unassembled WGS sequence"/>
</dbReference>
<keyword evidence="1" id="KW-1133">Transmembrane helix</keyword>
<comment type="caution">
    <text evidence="2">The sequence shown here is derived from an EMBL/GenBank/DDBJ whole genome shotgun (WGS) entry which is preliminary data.</text>
</comment>
<dbReference type="RefSeq" id="WP_342127355.1">
    <property type="nucleotide sequence ID" value="NZ_JBCAUS010000006.1"/>
</dbReference>
<feature type="transmembrane region" description="Helical" evidence="1">
    <location>
        <begin position="79"/>
        <end position="99"/>
    </location>
</feature>
<proteinExistence type="predicted"/>
<feature type="transmembrane region" description="Helical" evidence="1">
    <location>
        <begin position="151"/>
        <end position="168"/>
    </location>
</feature>
<feature type="transmembrane region" description="Helical" evidence="1">
    <location>
        <begin position="40"/>
        <end position="59"/>
    </location>
</feature>
<keyword evidence="3" id="KW-1185">Reference proteome</keyword>
<dbReference type="EMBL" id="JBCAUS010000006">
    <property type="protein sequence ID" value="MEL4305713.1"/>
    <property type="molecule type" value="Genomic_DNA"/>
</dbReference>
<gene>
    <name evidence="2" type="ORF">WOA13_07740</name>
</gene>
<organism evidence="2 3">
    <name type="scientific">Methanococcoides cohabitans</name>
    <dbReference type="NCBI Taxonomy" id="3136559"/>
    <lineage>
        <taxon>Archaea</taxon>
        <taxon>Methanobacteriati</taxon>
        <taxon>Methanobacteriota</taxon>
        <taxon>Stenosarchaea group</taxon>
        <taxon>Methanomicrobia</taxon>
        <taxon>Methanosarcinales</taxon>
        <taxon>Methanosarcinaceae</taxon>
        <taxon>Methanococcoides</taxon>
    </lineage>
</organism>
<evidence type="ECO:0008006" key="4">
    <source>
        <dbReference type="Google" id="ProtNLM"/>
    </source>
</evidence>